<proteinExistence type="predicted"/>
<dbReference type="PANTHER" id="PTHR24161:SF85">
    <property type="entry name" value="PALMITOYLTRANSFERASE HIP14"/>
    <property type="match status" value="1"/>
</dbReference>
<accession>A0AA41VEU1</accession>
<comment type="caution">
    <text evidence="4">The sequence shown here is derived from an EMBL/GenBank/DDBJ whole genome shotgun (WGS) entry which is preliminary data.</text>
</comment>
<protein>
    <submittedName>
        <fullName evidence="4">Uncharacterized protein</fullName>
    </submittedName>
</protein>
<dbReference type="SUPFAM" id="SSF48403">
    <property type="entry name" value="Ankyrin repeat"/>
    <property type="match status" value="1"/>
</dbReference>
<gene>
    <name evidence="4" type="ORF">MKW94_012316</name>
</gene>
<reference evidence="4" key="1">
    <citation type="submission" date="2022-03" db="EMBL/GenBank/DDBJ databases">
        <title>A functionally conserved STORR gene fusion in Papaver species that diverged 16.8 million years ago.</title>
        <authorList>
            <person name="Catania T."/>
        </authorList>
    </citation>
    <scope>NUCLEOTIDE SEQUENCE</scope>
    <source>
        <strain evidence="4">S-191538</strain>
    </source>
</reference>
<dbReference type="PROSITE" id="PS50297">
    <property type="entry name" value="ANK_REP_REGION"/>
    <property type="match status" value="3"/>
</dbReference>
<evidence type="ECO:0000313" key="5">
    <source>
        <dbReference type="Proteomes" id="UP001177140"/>
    </source>
</evidence>
<evidence type="ECO:0000256" key="1">
    <source>
        <dbReference type="ARBA" id="ARBA00022737"/>
    </source>
</evidence>
<evidence type="ECO:0000256" key="3">
    <source>
        <dbReference type="PROSITE-ProRule" id="PRU00023"/>
    </source>
</evidence>
<dbReference type="InterPro" id="IPR036770">
    <property type="entry name" value="Ankyrin_rpt-contain_sf"/>
</dbReference>
<keyword evidence="1" id="KW-0677">Repeat</keyword>
<feature type="non-terminal residue" evidence="4">
    <location>
        <position position="111"/>
    </location>
</feature>
<evidence type="ECO:0000256" key="2">
    <source>
        <dbReference type="ARBA" id="ARBA00023043"/>
    </source>
</evidence>
<feature type="repeat" description="ANK" evidence="3">
    <location>
        <begin position="1"/>
        <end position="30"/>
    </location>
</feature>
<sequence length="111" mass="11770">TPLMLAAMHGKISCVEKLLEAGANILMFDSINGRTCLHYAASYGHSDCLQAILSAAHSSPISSSWGFARFVNVRDVNGATPLHLAARQRHPDCVHILLNNGGLVCALTSGN</sequence>
<dbReference type="EMBL" id="JAJJMA010207013">
    <property type="protein sequence ID" value="MCL7039969.1"/>
    <property type="molecule type" value="Genomic_DNA"/>
</dbReference>
<dbReference type="PANTHER" id="PTHR24161">
    <property type="entry name" value="ANK_REP_REGION DOMAIN-CONTAINING PROTEIN-RELATED"/>
    <property type="match status" value="1"/>
</dbReference>
<dbReference type="Pfam" id="PF12796">
    <property type="entry name" value="Ank_2"/>
    <property type="match status" value="1"/>
</dbReference>
<dbReference type="InterPro" id="IPR002110">
    <property type="entry name" value="Ankyrin_rpt"/>
</dbReference>
<feature type="repeat" description="ANK" evidence="3">
    <location>
        <begin position="77"/>
        <end position="109"/>
    </location>
</feature>
<keyword evidence="2 3" id="KW-0040">ANK repeat</keyword>
<organism evidence="4 5">
    <name type="scientific">Papaver nudicaule</name>
    <name type="common">Iceland poppy</name>
    <dbReference type="NCBI Taxonomy" id="74823"/>
    <lineage>
        <taxon>Eukaryota</taxon>
        <taxon>Viridiplantae</taxon>
        <taxon>Streptophyta</taxon>
        <taxon>Embryophyta</taxon>
        <taxon>Tracheophyta</taxon>
        <taxon>Spermatophyta</taxon>
        <taxon>Magnoliopsida</taxon>
        <taxon>Ranunculales</taxon>
        <taxon>Papaveraceae</taxon>
        <taxon>Papaveroideae</taxon>
        <taxon>Papaver</taxon>
    </lineage>
</organism>
<name>A0AA41VEU1_PAPNU</name>
<feature type="non-terminal residue" evidence="4">
    <location>
        <position position="1"/>
    </location>
</feature>
<evidence type="ECO:0000313" key="4">
    <source>
        <dbReference type="EMBL" id="MCL7039969.1"/>
    </source>
</evidence>
<dbReference type="AlphaFoldDB" id="A0AA41VEU1"/>
<dbReference type="SMART" id="SM00248">
    <property type="entry name" value="ANK"/>
    <property type="match status" value="3"/>
</dbReference>
<dbReference type="Gene3D" id="1.25.40.20">
    <property type="entry name" value="Ankyrin repeat-containing domain"/>
    <property type="match status" value="1"/>
</dbReference>
<dbReference type="PROSITE" id="PS50088">
    <property type="entry name" value="ANK_REPEAT"/>
    <property type="match status" value="3"/>
</dbReference>
<dbReference type="Proteomes" id="UP001177140">
    <property type="component" value="Unassembled WGS sequence"/>
</dbReference>
<feature type="repeat" description="ANK" evidence="3">
    <location>
        <begin position="32"/>
        <end position="64"/>
    </location>
</feature>
<keyword evidence="5" id="KW-1185">Reference proteome</keyword>